<dbReference type="EMBL" id="PEWA01000037">
    <property type="protein sequence ID" value="PIU73345.1"/>
    <property type="molecule type" value="Genomic_DNA"/>
</dbReference>
<reference evidence="6" key="1">
    <citation type="submission" date="2017-09" db="EMBL/GenBank/DDBJ databases">
        <title>Depth-based differentiation of microbial function through sediment-hosted aquifers and enrichment of novel symbionts in the deep terrestrial subsurface.</title>
        <authorList>
            <person name="Probst A.J."/>
            <person name="Ladd B."/>
            <person name="Jarett J.K."/>
            <person name="Geller-Mcgrath D.E."/>
            <person name="Sieber C.M.K."/>
            <person name="Emerson J.B."/>
            <person name="Anantharaman K."/>
            <person name="Thomas B.C."/>
            <person name="Malmstrom R."/>
            <person name="Stieglmeier M."/>
            <person name="Klingl A."/>
            <person name="Woyke T."/>
            <person name="Ryan C.M."/>
            <person name="Banfield J.F."/>
        </authorList>
    </citation>
    <scope>NUCLEOTIDE SEQUENCE [LARGE SCALE GENOMIC DNA]</scope>
</reference>
<keyword evidence="3" id="KW-0067">ATP-binding</keyword>
<dbReference type="InterPro" id="IPR003439">
    <property type="entry name" value="ABC_transporter-like_ATP-bd"/>
</dbReference>
<dbReference type="PROSITE" id="PS00211">
    <property type="entry name" value="ABC_TRANSPORTER_1"/>
    <property type="match status" value="1"/>
</dbReference>
<keyword evidence="2" id="KW-0547">Nucleotide-binding</keyword>
<organism evidence="5 6">
    <name type="scientific">Candidatus Shapirobacteria bacterium CG06_land_8_20_14_3_00_40_12</name>
    <dbReference type="NCBI Taxonomy" id="1974881"/>
    <lineage>
        <taxon>Bacteria</taxon>
        <taxon>Candidatus Shapironibacteriota</taxon>
    </lineage>
</organism>
<dbReference type="GO" id="GO:0016887">
    <property type="term" value="F:ATP hydrolysis activity"/>
    <property type="evidence" value="ECO:0007669"/>
    <property type="project" value="InterPro"/>
</dbReference>
<keyword evidence="1" id="KW-0677">Repeat</keyword>
<protein>
    <recommendedName>
        <fullName evidence="4">ABC transporter domain-containing protein</fullName>
    </recommendedName>
</protein>
<dbReference type="InterPro" id="IPR017871">
    <property type="entry name" value="ABC_transporter-like_CS"/>
</dbReference>
<dbReference type="AlphaFoldDB" id="A0A2M7ARU7"/>
<dbReference type="Pfam" id="PF00005">
    <property type="entry name" value="ABC_tran"/>
    <property type="match status" value="2"/>
</dbReference>
<comment type="caution">
    <text evidence="5">The sequence shown here is derived from an EMBL/GenBank/DDBJ whole genome shotgun (WGS) entry which is preliminary data.</text>
</comment>
<gene>
    <name evidence="5" type="ORF">COS78_02840</name>
</gene>
<evidence type="ECO:0000256" key="1">
    <source>
        <dbReference type="ARBA" id="ARBA00022737"/>
    </source>
</evidence>
<dbReference type="Gene3D" id="3.40.50.300">
    <property type="entry name" value="P-loop containing nucleotide triphosphate hydrolases"/>
    <property type="match status" value="2"/>
</dbReference>
<evidence type="ECO:0000256" key="3">
    <source>
        <dbReference type="ARBA" id="ARBA00022840"/>
    </source>
</evidence>
<sequence>MSATFENQPTQAGLTIREYFLEGRGLRQLETKKRELENVMAAGDNSPKVLGEYGEVLDRFEKQGGYTAETEIEETLDGLRVSKRFSGHITPDSRLNQVSSGQRTKLAIGRALFSDAQLVILDDPTAHLDDESVEWLNRRLAGQSDKAVIVASNDDRIAKRAASQILQIENTGRVLAFRGSLVNFEKIRKFQLEAERIARITGERRHDKLEKTYNKFKNKGDFRRSKDFARTGAAMRTRIERMDEKLADMPTVPQEPKQRRQNVLQIRDSQRPVADSSLIIDMVQKTFNGKGGVDTSSIGEIRVKKGDRLVVAGQNGSGKSTLLRMIANEAAGDNKFKPDRGMIVFNSRQKVGYMSPDRLELKSNRGVIDEVTSSMDQANEGRAIAILSSMGFDSHRVRTQKVQTLSAGEKQQLALAKLIAGNPDVLILDEPTSNLRPDIKSRLARALNEYEGTLIMVDHDPDFIEQLNVTQRVDLSKKSQNRLR</sequence>
<dbReference type="GO" id="GO:0005524">
    <property type="term" value="F:ATP binding"/>
    <property type="evidence" value="ECO:0007669"/>
    <property type="project" value="UniProtKB-KW"/>
</dbReference>
<evidence type="ECO:0000256" key="2">
    <source>
        <dbReference type="ARBA" id="ARBA00022741"/>
    </source>
</evidence>
<dbReference type="SMART" id="SM00382">
    <property type="entry name" value="AAA"/>
    <property type="match status" value="2"/>
</dbReference>
<proteinExistence type="predicted"/>
<dbReference type="Proteomes" id="UP000231407">
    <property type="component" value="Unassembled WGS sequence"/>
</dbReference>
<dbReference type="InterPro" id="IPR050611">
    <property type="entry name" value="ABCF"/>
</dbReference>
<dbReference type="PROSITE" id="PS50893">
    <property type="entry name" value="ABC_TRANSPORTER_2"/>
    <property type="match status" value="1"/>
</dbReference>
<dbReference type="InterPro" id="IPR003593">
    <property type="entry name" value="AAA+_ATPase"/>
</dbReference>
<name>A0A2M7ARU7_9BACT</name>
<evidence type="ECO:0000259" key="4">
    <source>
        <dbReference type="PROSITE" id="PS50893"/>
    </source>
</evidence>
<dbReference type="InterPro" id="IPR027417">
    <property type="entry name" value="P-loop_NTPase"/>
</dbReference>
<feature type="domain" description="ABC transporter" evidence="4">
    <location>
        <begin position="278"/>
        <end position="483"/>
    </location>
</feature>
<evidence type="ECO:0000313" key="5">
    <source>
        <dbReference type="EMBL" id="PIU73345.1"/>
    </source>
</evidence>
<accession>A0A2M7ARU7</accession>
<evidence type="ECO:0000313" key="6">
    <source>
        <dbReference type="Proteomes" id="UP000231407"/>
    </source>
</evidence>
<dbReference type="PANTHER" id="PTHR19211">
    <property type="entry name" value="ATP-BINDING TRANSPORT PROTEIN-RELATED"/>
    <property type="match status" value="1"/>
</dbReference>
<dbReference type="PANTHER" id="PTHR19211:SF14">
    <property type="entry name" value="ATP-BINDING CASSETTE SUB-FAMILY F MEMBER 1"/>
    <property type="match status" value="1"/>
</dbReference>
<dbReference type="SUPFAM" id="SSF52540">
    <property type="entry name" value="P-loop containing nucleoside triphosphate hydrolases"/>
    <property type="match status" value="2"/>
</dbReference>